<evidence type="ECO:0000256" key="5">
    <source>
        <dbReference type="ARBA" id="ARBA00023136"/>
    </source>
</evidence>
<evidence type="ECO:0000256" key="1">
    <source>
        <dbReference type="ARBA" id="ARBA00004651"/>
    </source>
</evidence>
<sequence length="660" mass="74405">MTFRQFAYRNVMRNKRTYAAYFLSSSFSVMIFCICALFIFNPGIQEGMIFNAAIQALVAAEGIMYVFSFFFVLYSVSSFLKMRKREFGLLMMHGMTKGQLNRMIFFENMLIGLGAIAAGIAAGLLTGKLFLMIGSKFVGLSSLPFYLSGKALALTALSFIVLFLLISLCTAVLIRTNKLIELFQSGQKPKAQPKSSVLLSLLAVVLLTASYYLSVSASVSTVILRMIPVIVMTITGTYFFYTQLSVYTIKLLQRKRSFFLRKTNIITVSSLAYRVKDNARMFFMVTIISTVSFCSVGAFTSLQTLTSQFADDYPAAIGYVAKDGSGLEEGHLQQIRDELAYKAIPYESYRMPVKYVAVQTHSAADSAQERELHLISFSDYKEVTKLAGVPTTEQALSGDEALVLMSSLRDKAYIQIRELLTYTLQDSGIGLRETGYTKRVAIPDYLMTDLDDDRDLAELEEDIDTEFSGMVVSDELFNQITAPVQTDYYTGFYVKDIEQTIGMLEELADFGVMRYDMGQPYAITVSGTLQAAQNSLYSIMLFVALLVGTVFFIAAGSFLYFRLYADLDYDRRQFLTMVKIGLTEKELSRMVTRQLALLFFVPILFAVVHSIFAFIALQKFFFLSIANQMGVVLISFFMAQILYFFFIRNRYLRNLKKTLV</sequence>
<dbReference type="InterPro" id="IPR052536">
    <property type="entry name" value="ABC-4_Integral_Memb_Prot"/>
</dbReference>
<feature type="transmembrane region" description="Helical" evidence="6">
    <location>
        <begin position="595"/>
        <end position="617"/>
    </location>
</feature>
<dbReference type="EMBL" id="JAHZIK010000180">
    <property type="protein sequence ID" value="MBW7454295.1"/>
    <property type="molecule type" value="Genomic_DNA"/>
</dbReference>
<dbReference type="PANTHER" id="PTHR46795:SF2">
    <property type="entry name" value="ABC TRANSPORTER, PERMEASE PROTEIN"/>
    <property type="match status" value="1"/>
</dbReference>
<gene>
    <name evidence="8" type="ORF">K0U00_09660</name>
</gene>
<dbReference type="InterPro" id="IPR003838">
    <property type="entry name" value="ABC3_permease_C"/>
</dbReference>
<feature type="transmembrane region" description="Helical" evidence="6">
    <location>
        <begin position="110"/>
        <end position="131"/>
    </location>
</feature>
<evidence type="ECO:0000256" key="4">
    <source>
        <dbReference type="ARBA" id="ARBA00022989"/>
    </source>
</evidence>
<comment type="subcellular location">
    <subcellularLocation>
        <location evidence="1 6">Cell membrane</location>
        <topology evidence="1 6">Multi-pass membrane protein</topology>
    </subcellularLocation>
</comment>
<dbReference type="PIRSF" id="PIRSF018968">
    <property type="entry name" value="ABC_permease_BceB"/>
    <property type="match status" value="1"/>
</dbReference>
<keyword evidence="4 6" id="KW-1133">Transmembrane helix</keyword>
<dbReference type="Pfam" id="PF02687">
    <property type="entry name" value="FtsX"/>
    <property type="match status" value="1"/>
</dbReference>
<comment type="similarity">
    <text evidence="6">Belongs to the ABC-4 integral membrane protein family.</text>
</comment>
<feature type="transmembrane region" description="Helical" evidence="6">
    <location>
        <begin position="281"/>
        <end position="302"/>
    </location>
</feature>
<dbReference type="PANTHER" id="PTHR46795">
    <property type="entry name" value="ABC TRANSPORTER PERMEASE-RELATED-RELATED"/>
    <property type="match status" value="1"/>
</dbReference>
<evidence type="ECO:0000256" key="2">
    <source>
        <dbReference type="ARBA" id="ARBA00022475"/>
    </source>
</evidence>
<feature type="transmembrane region" description="Helical" evidence="6">
    <location>
        <begin position="226"/>
        <end position="252"/>
    </location>
</feature>
<keyword evidence="9" id="KW-1185">Reference proteome</keyword>
<keyword evidence="6" id="KW-0813">Transport</keyword>
<name>A0ABS7C0F1_9BACL</name>
<keyword evidence="3 6" id="KW-0812">Transmembrane</keyword>
<reference evidence="8 9" key="1">
    <citation type="submission" date="2021-07" db="EMBL/GenBank/DDBJ databases">
        <title>Paenibacillus radiodurans sp. nov., isolated from the southeastern edge of Tengger Desert.</title>
        <authorList>
            <person name="Zhang G."/>
        </authorList>
    </citation>
    <scope>NUCLEOTIDE SEQUENCE [LARGE SCALE GENOMIC DNA]</scope>
    <source>
        <strain evidence="8 9">CCM 7311</strain>
    </source>
</reference>
<dbReference type="Proteomes" id="UP001519887">
    <property type="component" value="Unassembled WGS sequence"/>
</dbReference>
<dbReference type="InterPro" id="IPR027022">
    <property type="entry name" value="ABC_permease_BceB-typ"/>
</dbReference>
<organism evidence="8 9">
    <name type="scientific">Paenibacillus sepulcri</name>
    <dbReference type="NCBI Taxonomy" id="359917"/>
    <lineage>
        <taxon>Bacteria</taxon>
        <taxon>Bacillati</taxon>
        <taxon>Bacillota</taxon>
        <taxon>Bacilli</taxon>
        <taxon>Bacillales</taxon>
        <taxon>Paenibacillaceae</taxon>
        <taxon>Paenibacillus</taxon>
    </lineage>
</organism>
<comment type="caution">
    <text evidence="8">The sequence shown here is derived from an EMBL/GenBank/DDBJ whole genome shotgun (WGS) entry which is preliminary data.</text>
</comment>
<accession>A0ABS7C0F1</accession>
<evidence type="ECO:0000256" key="6">
    <source>
        <dbReference type="PIRNR" id="PIRNR018968"/>
    </source>
</evidence>
<feature type="transmembrane region" description="Helical" evidence="6">
    <location>
        <begin position="52"/>
        <end position="76"/>
    </location>
</feature>
<protein>
    <submittedName>
        <fullName evidence="8">FtsX-like permease family protein</fullName>
    </submittedName>
</protein>
<feature type="transmembrane region" description="Helical" evidence="6">
    <location>
        <begin position="151"/>
        <end position="174"/>
    </location>
</feature>
<keyword evidence="2 6" id="KW-1003">Cell membrane</keyword>
<dbReference type="RefSeq" id="WP_210039783.1">
    <property type="nucleotide sequence ID" value="NZ_JBHLVU010000008.1"/>
</dbReference>
<keyword evidence="5 6" id="KW-0472">Membrane</keyword>
<evidence type="ECO:0000313" key="9">
    <source>
        <dbReference type="Proteomes" id="UP001519887"/>
    </source>
</evidence>
<feature type="domain" description="ABC3 transporter permease C-terminal" evidence="7">
    <location>
        <begin position="63"/>
        <end position="176"/>
    </location>
</feature>
<evidence type="ECO:0000259" key="7">
    <source>
        <dbReference type="Pfam" id="PF02687"/>
    </source>
</evidence>
<feature type="transmembrane region" description="Helical" evidence="6">
    <location>
        <begin position="629"/>
        <end position="647"/>
    </location>
</feature>
<evidence type="ECO:0000256" key="3">
    <source>
        <dbReference type="ARBA" id="ARBA00022692"/>
    </source>
</evidence>
<feature type="transmembrane region" description="Helical" evidence="6">
    <location>
        <begin position="536"/>
        <end position="561"/>
    </location>
</feature>
<feature type="transmembrane region" description="Helical" evidence="6">
    <location>
        <begin position="195"/>
        <end position="214"/>
    </location>
</feature>
<evidence type="ECO:0000313" key="8">
    <source>
        <dbReference type="EMBL" id="MBW7454295.1"/>
    </source>
</evidence>
<feature type="transmembrane region" description="Helical" evidence="6">
    <location>
        <begin position="20"/>
        <end position="40"/>
    </location>
</feature>
<proteinExistence type="inferred from homology"/>